<proteinExistence type="predicted"/>
<name>A0ABT5S9T2_9FLAO</name>
<dbReference type="EMBL" id="JAOSLC020000003">
    <property type="protein sequence ID" value="MDD7914871.1"/>
    <property type="molecule type" value="Genomic_DNA"/>
</dbReference>
<evidence type="ECO:0000313" key="2">
    <source>
        <dbReference type="Proteomes" id="UP001151478"/>
    </source>
</evidence>
<organism evidence="1 2">
    <name type="scientific">Polaribacter ponticola</name>
    <dbReference type="NCBI Taxonomy" id="2978475"/>
    <lineage>
        <taxon>Bacteria</taxon>
        <taxon>Pseudomonadati</taxon>
        <taxon>Bacteroidota</taxon>
        <taxon>Flavobacteriia</taxon>
        <taxon>Flavobacteriales</taxon>
        <taxon>Flavobacteriaceae</taxon>
    </lineage>
</organism>
<evidence type="ECO:0000313" key="1">
    <source>
        <dbReference type="EMBL" id="MDD7914871.1"/>
    </source>
</evidence>
<accession>A0ABT5S9T2</accession>
<dbReference type="RefSeq" id="WP_274270394.1">
    <property type="nucleotide sequence ID" value="NZ_JAOSLC020000003.1"/>
</dbReference>
<keyword evidence="2" id="KW-1185">Reference proteome</keyword>
<evidence type="ECO:0008006" key="3">
    <source>
        <dbReference type="Google" id="ProtNLM"/>
    </source>
</evidence>
<dbReference type="Proteomes" id="UP001151478">
    <property type="component" value="Unassembled WGS sequence"/>
</dbReference>
<sequence>MKANFLYLLVFLFTISCSKKIEQTKKNNHKQYITVLGTAQDGGYPHIGCQRTCCANFYNGINKKKMW</sequence>
<reference evidence="1" key="1">
    <citation type="submission" date="2023-02" db="EMBL/GenBank/DDBJ databases">
        <title>Polaribacter ponticola sp. nov., isolated from seawater.</title>
        <authorList>
            <person name="Baek J.H."/>
            <person name="Kim J.M."/>
            <person name="Choi D.G."/>
            <person name="Jeon C.O."/>
        </authorList>
    </citation>
    <scope>NUCLEOTIDE SEQUENCE</scope>
    <source>
        <strain evidence="1">MSW5</strain>
    </source>
</reference>
<gene>
    <name evidence="1" type="ORF">N5A56_010785</name>
</gene>
<protein>
    <recommendedName>
        <fullName evidence="3">Lipoprotein</fullName>
    </recommendedName>
</protein>
<comment type="caution">
    <text evidence="1">The sequence shown here is derived from an EMBL/GenBank/DDBJ whole genome shotgun (WGS) entry which is preliminary data.</text>
</comment>
<dbReference type="InterPro" id="IPR036866">
    <property type="entry name" value="RibonucZ/Hydroxyglut_hydro"/>
</dbReference>
<dbReference type="Gene3D" id="3.60.15.10">
    <property type="entry name" value="Ribonuclease Z/Hydroxyacylglutathione hydrolase-like"/>
    <property type="match status" value="1"/>
</dbReference>
<dbReference type="PROSITE" id="PS51257">
    <property type="entry name" value="PROKAR_LIPOPROTEIN"/>
    <property type="match status" value="1"/>
</dbReference>